<evidence type="ECO:0000256" key="5">
    <source>
        <dbReference type="SAM" id="MobiDB-lite"/>
    </source>
</evidence>
<dbReference type="InterPro" id="IPR026170">
    <property type="entry name" value="FAM173A/B"/>
</dbReference>
<gene>
    <name evidence="6" type="ORF">THAPSDRAFT_22888</name>
</gene>
<dbReference type="InParanoid" id="B8C3R2"/>
<organism evidence="6 7">
    <name type="scientific">Thalassiosira pseudonana</name>
    <name type="common">Marine diatom</name>
    <name type="synonym">Cyclotella nana</name>
    <dbReference type="NCBI Taxonomy" id="35128"/>
    <lineage>
        <taxon>Eukaryota</taxon>
        <taxon>Sar</taxon>
        <taxon>Stramenopiles</taxon>
        <taxon>Ochrophyta</taxon>
        <taxon>Bacillariophyta</taxon>
        <taxon>Coscinodiscophyceae</taxon>
        <taxon>Thalassiosirophycidae</taxon>
        <taxon>Thalassiosirales</taxon>
        <taxon>Thalassiosiraceae</taxon>
        <taxon>Thalassiosira</taxon>
    </lineage>
</organism>
<keyword evidence="4" id="KW-0949">S-adenosyl-L-methionine</keyword>
<dbReference type="SUPFAM" id="SSF53335">
    <property type="entry name" value="S-adenosyl-L-methionine-dependent methyltransferases"/>
    <property type="match status" value="1"/>
</dbReference>
<dbReference type="GO" id="GO:0016279">
    <property type="term" value="F:protein-lysine N-methyltransferase activity"/>
    <property type="evidence" value="ECO:0000318"/>
    <property type="project" value="GO_Central"/>
</dbReference>
<dbReference type="STRING" id="35128.B8C3R2"/>
<dbReference type="KEGG" id="tps:THAPSDRAFT_22888"/>
<evidence type="ECO:0000256" key="2">
    <source>
        <dbReference type="ARBA" id="ARBA00022603"/>
    </source>
</evidence>
<feature type="region of interest" description="Disordered" evidence="5">
    <location>
        <begin position="62"/>
        <end position="106"/>
    </location>
</feature>
<protein>
    <recommendedName>
        <fullName evidence="8">Methyltransferase domain-containing protein</fullName>
    </recommendedName>
</protein>
<feature type="region of interest" description="Disordered" evidence="5">
    <location>
        <begin position="462"/>
        <end position="484"/>
    </location>
</feature>
<dbReference type="AlphaFoldDB" id="B8C3R2"/>
<dbReference type="PaxDb" id="35128-Thaps22888"/>
<dbReference type="PANTHER" id="PTHR13610:SF11">
    <property type="entry name" value="METHYLTRANSFERASE DOMAIN-CONTAINING PROTEIN"/>
    <property type="match status" value="1"/>
</dbReference>
<dbReference type="GO" id="GO:0032259">
    <property type="term" value="P:methylation"/>
    <property type="evidence" value="ECO:0007669"/>
    <property type="project" value="UniProtKB-KW"/>
</dbReference>
<accession>B8C3R2</accession>
<evidence type="ECO:0000313" key="6">
    <source>
        <dbReference type="EMBL" id="EED92605.1"/>
    </source>
</evidence>
<dbReference type="GeneID" id="7444886"/>
<dbReference type="CDD" id="cd02440">
    <property type="entry name" value="AdoMet_MTases"/>
    <property type="match status" value="1"/>
</dbReference>
<dbReference type="Gene3D" id="3.40.50.150">
    <property type="entry name" value="Vaccinia Virus protein VP39"/>
    <property type="match status" value="1"/>
</dbReference>
<dbReference type="Proteomes" id="UP000001449">
    <property type="component" value="Chromosome 5"/>
</dbReference>
<keyword evidence="7" id="KW-1185">Reference proteome</keyword>
<reference evidence="6 7" key="1">
    <citation type="journal article" date="2004" name="Science">
        <title>The genome of the diatom Thalassiosira pseudonana: ecology, evolution, and metabolism.</title>
        <authorList>
            <person name="Armbrust E.V."/>
            <person name="Berges J.A."/>
            <person name="Bowler C."/>
            <person name="Green B.R."/>
            <person name="Martinez D."/>
            <person name="Putnam N.H."/>
            <person name="Zhou S."/>
            <person name="Allen A.E."/>
            <person name="Apt K.E."/>
            <person name="Bechner M."/>
            <person name="Brzezinski M.A."/>
            <person name="Chaal B.K."/>
            <person name="Chiovitti A."/>
            <person name="Davis A.K."/>
            <person name="Demarest M.S."/>
            <person name="Detter J.C."/>
            <person name="Glavina T."/>
            <person name="Goodstein D."/>
            <person name="Hadi M.Z."/>
            <person name="Hellsten U."/>
            <person name="Hildebrand M."/>
            <person name="Jenkins B.D."/>
            <person name="Jurka J."/>
            <person name="Kapitonov V.V."/>
            <person name="Kroger N."/>
            <person name="Lau W.W."/>
            <person name="Lane T.W."/>
            <person name="Larimer F.W."/>
            <person name="Lippmeier J.C."/>
            <person name="Lucas S."/>
            <person name="Medina M."/>
            <person name="Montsant A."/>
            <person name="Obornik M."/>
            <person name="Parker M.S."/>
            <person name="Palenik B."/>
            <person name="Pazour G.J."/>
            <person name="Richardson P.M."/>
            <person name="Rynearson T.A."/>
            <person name="Saito M.A."/>
            <person name="Schwartz D.C."/>
            <person name="Thamatrakoln K."/>
            <person name="Valentin K."/>
            <person name="Vardi A."/>
            <person name="Wilkerson F.P."/>
            <person name="Rokhsar D.S."/>
        </authorList>
    </citation>
    <scope>NUCLEOTIDE SEQUENCE [LARGE SCALE GENOMIC DNA]</scope>
    <source>
        <strain evidence="6 7">CCMP1335</strain>
    </source>
</reference>
<dbReference type="HOGENOM" id="CLU_564439_0_0_1"/>
<proteinExistence type="inferred from homology"/>
<evidence type="ECO:0000256" key="4">
    <source>
        <dbReference type="ARBA" id="ARBA00022691"/>
    </source>
</evidence>
<comment type="similarity">
    <text evidence="1">Belongs to the ANT/ATPSC lysine N-methyltransferase family.</text>
</comment>
<evidence type="ECO:0008006" key="8">
    <source>
        <dbReference type="Google" id="ProtNLM"/>
    </source>
</evidence>
<dbReference type="PANTHER" id="PTHR13610">
    <property type="entry name" value="METHYLTRANSFERASE DOMAIN-CONTAINING PROTEIN"/>
    <property type="match status" value="1"/>
</dbReference>
<dbReference type="OMA" id="GYEMKGW"/>
<evidence type="ECO:0000256" key="1">
    <source>
        <dbReference type="ARBA" id="ARBA00010633"/>
    </source>
</evidence>
<dbReference type="InterPro" id="IPR029063">
    <property type="entry name" value="SAM-dependent_MTases_sf"/>
</dbReference>
<evidence type="ECO:0000256" key="3">
    <source>
        <dbReference type="ARBA" id="ARBA00022679"/>
    </source>
</evidence>
<evidence type="ECO:0000313" key="7">
    <source>
        <dbReference type="Proteomes" id="UP000001449"/>
    </source>
</evidence>
<dbReference type="EMBL" id="CM000642">
    <property type="protein sequence ID" value="EED92605.1"/>
    <property type="molecule type" value="Genomic_DNA"/>
</dbReference>
<name>B8C3R2_THAPS</name>
<keyword evidence="3" id="KW-0808">Transferase</keyword>
<dbReference type="GO" id="GO:0005739">
    <property type="term" value="C:mitochondrion"/>
    <property type="evidence" value="ECO:0000318"/>
    <property type="project" value="GO_Central"/>
</dbReference>
<dbReference type="eggNOG" id="ENOG502RW9Y">
    <property type="taxonomic scope" value="Eukaryota"/>
</dbReference>
<sequence length="484" mass="54728">MAARHSLYKAVSPQWRRLTSIASTPTSIRPPSAMLGSLTLHQHHQAATTSYRHPLYRSLSTNADGALLRRRRRRTSNLSNDNDDTTNRDATATQPSSNGSAFAPKDADGNLLDSQQYLSLASLSPWVPCPDMVIKRVFEIADATPNDVHVDLGCGDGRLNFAAVGSPWNVSSSWGVDVDENVLERCRERLGRRFVPSFFDGRGADATVKSEAERLEFLQADLIKVIERQKQKHMQQHNTEESPSMEDSITQKLSNSTIVTMYFVHDALQQLQPYLASLLGGKENVRVVTVGYEMKGWNPTWAERVLGLTVFKYDMKNVSNDPLDWRVDGENGNETSKFEEQVIVPTPEDFTLSLDIHDLDEVSSPLVEYLRQKREQDMEELNQGLHIHHDEQLDDFACFRAKRKAREDASSDEYMVEDWELEEGGWDFDEDEDPEQLMMEAQKAMTEARMIGRKGMMAGLNMEGKKKSKASCNSKSAKPVWKKP</sequence>
<dbReference type="GO" id="GO:1905706">
    <property type="term" value="P:regulation of mitochondrial ATP synthesis coupled proton transport"/>
    <property type="evidence" value="ECO:0000318"/>
    <property type="project" value="GO_Central"/>
</dbReference>
<dbReference type="RefSeq" id="XP_002290853.1">
    <property type="nucleotide sequence ID" value="XM_002290817.1"/>
</dbReference>
<reference evidence="6 7" key="2">
    <citation type="journal article" date="2008" name="Nature">
        <title>The Phaeodactylum genome reveals the evolutionary history of diatom genomes.</title>
        <authorList>
            <person name="Bowler C."/>
            <person name="Allen A.E."/>
            <person name="Badger J.H."/>
            <person name="Grimwood J."/>
            <person name="Jabbari K."/>
            <person name="Kuo A."/>
            <person name="Maheswari U."/>
            <person name="Martens C."/>
            <person name="Maumus F."/>
            <person name="Otillar R.P."/>
            <person name="Rayko E."/>
            <person name="Salamov A."/>
            <person name="Vandepoele K."/>
            <person name="Beszteri B."/>
            <person name="Gruber A."/>
            <person name="Heijde M."/>
            <person name="Katinka M."/>
            <person name="Mock T."/>
            <person name="Valentin K."/>
            <person name="Verret F."/>
            <person name="Berges J.A."/>
            <person name="Brownlee C."/>
            <person name="Cadoret J.P."/>
            <person name="Chiovitti A."/>
            <person name="Choi C.J."/>
            <person name="Coesel S."/>
            <person name="De Martino A."/>
            <person name="Detter J.C."/>
            <person name="Durkin C."/>
            <person name="Falciatore A."/>
            <person name="Fournet J."/>
            <person name="Haruta M."/>
            <person name="Huysman M.J."/>
            <person name="Jenkins B.D."/>
            <person name="Jiroutova K."/>
            <person name="Jorgensen R.E."/>
            <person name="Joubert Y."/>
            <person name="Kaplan A."/>
            <person name="Kroger N."/>
            <person name="Kroth P.G."/>
            <person name="La Roche J."/>
            <person name="Lindquist E."/>
            <person name="Lommer M."/>
            <person name="Martin-Jezequel V."/>
            <person name="Lopez P.J."/>
            <person name="Lucas S."/>
            <person name="Mangogna M."/>
            <person name="McGinnis K."/>
            <person name="Medlin L.K."/>
            <person name="Montsant A."/>
            <person name="Oudot-Le Secq M.P."/>
            <person name="Napoli C."/>
            <person name="Obornik M."/>
            <person name="Parker M.S."/>
            <person name="Petit J.L."/>
            <person name="Porcel B.M."/>
            <person name="Poulsen N."/>
            <person name="Robison M."/>
            <person name="Rychlewski L."/>
            <person name="Rynearson T.A."/>
            <person name="Schmutz J."/>
            <person name="Shapiro H."/>
            <person name="Siaut M."/>
            <person name="Stanley M."/>
            <person name="Sussman M.R."/>
            <person name="Taylor A.R."/>
            <person name="Vardi A."/>
            <person name="von Dassow P."/>
            <person name="Vyverman W."/>
            <person name="Willis A."/>
            <person name="Wyrwicz L.S."/>
            <person name="Rokhsar D.S."/>
            <person name="Weissenbach J."/>
            <person name="Armbrust E.V."/>
            <person name="Green B.R."/>
            <person name="Van de Peer Y."/>
            <person name="Grigoriev I.V."/>
        </authorList>
    </citation>
    <scope>NUCLEOTIDE SEQUENCE [LARGE SCALE GENOMIC DNA]</scope>
    <source>
        <strain evidence="6 7">CCMP1335</strain>
    </source>
</reference>
<keyword evidence="2" id="KW-0489">Methyltransferase</keyword>